<dbReference type="AlphaFoldDB" id="A0A3P4B714"/>
<keyword evidence="2" id="KW-0732">Signal</keyword>
<feature type="signal peptide" evidence="2">
    <location>
        <begin position="1"/>
        <end position="16"/>
    </location>
</feature>
<evidence type="ECO:0000256" key="2">
    <source>
        <dbReference type="SAM" id="SignalP"/>
    </source>
</evidence>
<protein>
    <submittedName>
        <fullName evidence="3">Uncharacterized protein</fullName>
    </submittedName>
</protein>
<name>A0A3P4B714_9BURK</name>
<reference evidence="3 4" key="1">
    <citation type="submission" date="2018-10" db="EMBL/GenBank/DDBJ databases">
        <authorList>
            <person name="Criscuolo A."/>
        </authorList>
    </citation>
    <scope>NUCLEOTIDE SEQUENCE [LARGE SCALE GENOMIC DNA]</scope>
    <source>
        <strain evidence="3">DnA1</strain>
    </source>
</reference>
<feature type="chain" id="PRO_5018192235" evidence="2">
    <location>
        <begin position="17"/>
        <end position="140"/>
    </location>
</feature>
<proteinExistence type="predicted"/>
<evidence type="ECO:0000256" key="1">
    <source>
        <dbReference type="SAM" id="MobiDB-lite"/>
    </source>
</evidence>
<feature type="region of interest" description="Disordered" evidence="1">
    <location>
        <begin position="97"/>
        <end position="140"/>
    </location>
</feature>
<keyword evidence="4" id="KW-1185">Reference proteome</keyword>
<feature type="compositionally biased region" description="Low complexity" evidence="1">
    <location>
        <begin position="97"/>
        <end position="120"/>
    </location>
</feature>
<evidence type="ECO:0000313" key="3">
    <source>
        <dbReference type="EMBL" id="VCU71741.1"/>
    </source>
</evidence>
<evidence type="ECO:0000313" key="4">
    <source>
        <dbReference type="Proteomes" id="UP000277294"/>
    </source>
</evidence>
<feature type="compositionally biased region" description="Basic residues" evidence="1">
    <location>
        <begin position="121"/>
        <end position="140"/>
    </location>
</feature>
<organism evidence="3 4">
    <name type="scientific">Pigmentiphaga humi</name>
    <dbReference type="NCBI Taxonomy" id="2478468"/>
    <lineage>
        <taxon>Bacteria</taxon>
        <taxon>Pseudomonadati</taxon>
        <taxon>Pseudomonadota</taxon>
        <taxon>Betaproteobacteria</taxon>
        <taxon>Burkholderiales</taxon>
        <taxon>Alcaligenaceae</taxon>
        <taxon>Pigmentiphaga</taxon>
    </lineage>
</organism>
<dbReference type="EMBL" id="UWPJ01000029">
    <property type="protein sequence ID" value="VCU71741.1"/>
    <property type="molecule type" value="Genomic_DNA"/>
</dbReference>
<sequence>MLILGLPVLAASPAHAACERRTPAQLKSLNNAELRSAYCGARALLSKEVAATKEALAANQPAAKANIAACYDTVTHILATLSARKIDVDAARTQCDAGASAAAPSQAGPQASADKPAPAKKAGKKKAPPRKKAPSKKAPK</sequence>
<gene>
    <name evidence="3" type="ORF">PIGHUM_03831</name>
</gene>
<dbReference type="RefSeq" id="WP_124081328.1">
    <property type="nucleotide sequence ID" value="NZ_UWPJ01000029.1"/>
</dbReference>
<accession>A0A3P4B714</accession>
<dbReference type="Proteomes" id="UP000277294">
    <property type="component" value="Unassembled WGS sequence"/>
</dbReference>